<gene>
    <name evidence="2" type="ORF">RB614_23535</name>
</gene>
<name>A0ABU0ZKB6_9ACTN</name>
<dbReference type="Pfam" id="PF09346">
    <property type="entry name" value="SMI1_KNR4"/>
    <property type="match status" value="1"/>
</dbReference>
<reference evidence="2 3" key="1">
    <citation type="submission" date="2023-08" db="EMBL/GenBank/DDBJ databases">
        <title>Phytohabitans sansha sp. nov., isolated from marine sediment.</title>
        <authorList>
            <person name="Zhao Y."/>
            <person name="Yi K."/>
        </authorList>
    </citation>
    <scope>NUCLEOTIDE SEQUENCE [LARGE SCALE GENOMIC DNA]</scope>
    <source>
        <strain evidence="2 3">ZYX-F-186</strain>
    </source>
</reference>
<dbReference type="SMART" id="SM00860">
    <property type="entry name" value="SMI1_KNR4"/>
    <property type="match status" value="1"/>
</dbReference>
<comment type="caution">
    <text evidence="2">The sequence shown here is derived from an EMBL/GenBank/DDBJ whole genome shotgun (WGS) entry which is preliminary data.</text>
</comment>
<organism evidence="2 3">
    <name type="scientific">Phytohabitans maris</name>
    <dbReference type="NCBI Taxonomy" id="3071409"/>
    <lineage>
        <taxon>Bacteria</taxon>
        <taxon>Bacillati</taxon>
        <taxon>Actinomycetota</taxon>
        <taxon>Actinomycetes</taxon>
        <taxon>Micromonosporales</taxon>
        <taxon>Micromonosporaceae</taxon>
    </lineage>
</organism>
<protein>
    <submittedName>
        <fullName evidence="2">SMI1/KNR4 family protein</fullName>
    </submittedName>
</protein>
<proteinExistence type="predicted"/>
<dbReference type="InterPro" id="IPR037883">
    <property type="entry name" value="Knr4/Smi1-like_sf"/>
</dbReference>
<accession>A0ABU0ZKB6</accession>
<dbReference type="Proteomes" id="UP001230908">
    <property type="component" value="Unassembled WGS sequence"/>
</dbReference>
<evidence type="ECO:0000313" key="3">
    <source>
        <dbReference type="Proteomes" id="UP001230908"/>
    </source>
</evidence>
<dbReference type="InterPro" id="IPR018958">
    <property type="entry name" value="Knr4/Smi1-like_dom"/>
</dbReference>
<evidence type="ECO:0000259" key="1">
    <source>
        <dbReference type="SMART" id="SM00860"/>
    </source>
</evidence>
<feature type="domain" description="Knr4/Smi1-like" evidence="1">
    <location>
        <begin position="28"/>
        <end position="168"/>
    </location>
</feature>
<sequence>MDVDQVDRIKRKLAWLPEAAGLRRMNPALSAEQVAAFEAQHGVRLPEAYRLFLTEIGNGGWAPDNPILPLEQWDRGLWWDSPGGMAAPCPLPLGVDFGQDWIDRYLTADEDSDDDLLPGTLTLAHLGGTFYLLLVVSGPARGRVLEFDRDGQPPRIHPQPDFLTWYEERLDRALPSGAVEPEPLVLPLGRMLGPLFTAAGPPAEVGIRLAGRTYMTSPDEYVIWRLAHGPTEARWRDRPWTAQSIAGAAAERDDFPDARAQLAGLRRKGLVTYVRRGTSQAVDFAARHRVVPQLPGLGNTPQEPGFHRIGPPANPFVKVDSNVYQLWIRLPIHADLWSACQGLTRAARNSAPGFETDPERLLDALLDVLHLLLAVEAAHLDAPDPRAPRHEEASDAR</sequence>
<evidence type="ECO:0000313" key="2">
    <source>
        <dbReference type="EMBL" id="MDQ7907496.1"/>
    </source>
</evidence>
<keyword evidence="3" id="KW-1185">Reference proteome</keyword>
<dbReference type="Gene3D" id="3.40.1580.10">
    <property type="entry name" value="SMI1/KNR4-like"/>
    <property type="match status" value="1"/>
</dbReference>
<dbReference type="SUPFAM" id="SSF160631">
    <property type="entry name" value="SMI1/KNR4-like"/>
    <property type="match status" value="1"/>
</dbReference>
<dbReference type="RefSeq" id="WP_308714775.1">
    <property type="nucleotide sequence ID" value="NZ_JAVHUY010000022.1"/>
</dbReference>
<dbReference type="EMBL" id="JAVHUY010000022">
    <property type="protein sequence ID" value="MDQ7907496.1"/>
    <property type="molecule type" value="Genomic_DNA"/>
</dbReference>